<dbReference type="Pfam" id="PF05050">
    <property type="entry name" value="Methyltransf_21"/>
    <property type="match status" value="1"/>
</dbReference>
<protein>
    <recommendedName>
        <fullName evidence="1">Methyltransferase FkbM domain-containing protein</fullName>
    </recommendedName>
</protein>
<evidence type="ECO:0000313" key="3">
    <source>
        <dbReference type="Proteomes" id="UP000485880"/>
    </source>
</evidence>
<feature type="domain" description="Methyltransferase FkbM" evidence="1">
    <location>
        <begin position="99"/>
        <end position="232"/>
    </location>
</feature>
<dbReference type="AlphaFoldDB" id="A0A8B6M088"/>
<dbReference type="PANTHER" id="PTHR34203:SF15">
    <property type="entry name" value="SLL1173 PROTEIN"/>
    <property type="match status" value="1"/>
</dbReference>
<accession>A0A8B6M088</accession>
<evidence type="ECO:0000259" key="1">
    <source>
        <dbReference type="Pfam" id="PF05050"/>
    </source>
</evidence>
<proteinExistence type="predicted"/>
<dbReference type="RefSeq" id="WP_174511002.1">
    <property type="nucleotide sequence ID" value="NZ_CABFMQ020000001.1"/>
</dbReference>
<gene>
    <name evidence="2" type="ORF">MPC4_10402</name>
</gene>
<reference evidence="2 3" key="1">
    <citation type="submission" date="2019-05" db="EMBL/GenBank/DDBJ databases">
        <authorList>
            <person name="Farhan Ul Haque M."/>
        </authorList>
    </citation>
    <scope>NUCLEOTIDE SEQUENCE [LARGE SCALE GENOMIC DNA]</scope>
    <source>
        <strain evidence="2">2</strain>
    </source>
</reference>
<dbReference type="SUPFAM" id="SSF53335">
    <property type="entry name" value="S-adenosyl-L-methionine-dependent methyltransferases"/>
    <property type="match status" value="1"/>
</dbReference>
<dbReference type="InterPro" id="IPR006342">
    <property type="entry name" value="FkbM_mtfrase"/>
</dbReference>
<dbReference type="EMBL" id="CABFMQ020000001">
    <property type="protein sequence ID" value="VTZ48447.1"/>
    <property type="molecule type" value="Genomic_DNA"/>
</dbReference>
<dbReference type="Proteomes" id="UP000485880">
    <property type="component" value="Unassembled WGS sequence"/>
</dbReference>
<dbReference type="NCBIfam" id="TIGR01444">
    <property type="entry name" value="fkbM_fam"/>
    <property type="match status" value="1"/>
</dbReference>
<organism evidence="2 3">
    <name type="scientific">Methylocella tundrae</name>
    <dbReference type="NCBI Taxonomy" id="227605"/>
    <lineage>
        <taxon>Bacteria</taxon>
        <taxon>Pseudomonadati</taxon>
        <taxon>Pseudomonadota</taxon>
        <taxon>Alphaproteobacteria</taxon>
        <taxon>Hyphomicrobiales</taxon>
        <taxon>Beijerinckiaceae</taxon>
        <taxon>Methylocella</taxon>
    </lineage>
</organism>
<evidence type="ECO:0000313" key="2">
    <source>
        <dbReference type="EMBL" id="VTZ48447.1"/>
    </source>
</evidence>
<dbReference type="Gene3D" id="3.40.50.150">
    <property type="entry name" value="Vaccinia Virus protein VP39"/>
    <property type="match status" value="1"/>
</dbReference>
<dbReference type="InterPro" id="IPR029063">
    <property type="entry name" value="SAM-dependent_MTases_sf"/>
</dbReference>
<name>A0A8B6M088_METTU</name>
<sequence length="265" mass="29390">MAVAKALNPVNWLKFFQETVVFGPSMWLRGILPRNADGVVSINSRVGRISLRPSDSDINVLRQVFVYKDYDFDKFTQCSRIYEAYQAMIDAGRTPVIIDAGANIGAVSLWFARRFPKAKIVAIEPDPATVAVCRLNCAQYENIRVVEGAIGGGNGMVTLERPSHESWAVQTKRESRGNIQLFTVDALLEMAGIAADLLIVKIDIEGFESDLFASNTSWMPRAAVIVIELHDWLLPGRYTSVTFQKAIGLLHSEVLISGENLVFIK</sequence>
<comment type="caution">
    <text evidence="2">The sequence shown here is derived from an EMBL/GenBank/DDBJ whole genome shotgun (WGS) entry which is preliminary data.</text>
</comment>
<keyword evidence="3" id="KW-1185">Reference proteome</keyword>
<dbReference type="InterPro" id="IPR052514">
    <property type="entry name" value="SAM-dependent_MTase"/>
</dbReference>
<dbReference type="PANTHER" id="PTHR34203">
    <property type="entry name" value="METHYLTRANSFERASE, FKBM FAMILY PROTEIN"/>
    <property type="match status" value="1"/>
</dbReference>